<dbReference type="GO" id="GO:0005743">
    <property type="term" value="C:mitochondrial inner membrane"/>
    <property type="evidence" value="ECO:0007669"/>
    <property type="project" value="UniProtKB-SubCell"/>
</dbReference>
<comment type="subcellular location">
    <subcellularLocation>
        <location evidence="1">Mitochondrion inner membrane</location>
        <topology evidence="1">Multi-pass membrane protein</topology>
    </subcellularLocation>
</comment>
<accession>A0A914P7Z8</accession>
<feature type="repeat" description="Solcar" evidence="10">
    <location>
        <begin position="110"/>
        <end position="194"/>
    </location>
</feature>
<evidence type="ECO:0000256" key="9">
    <source>
        <dbReference type="ARBA" id="ARBA00023136"/>
    </source>
</evidence>
<dbReference type="Proteomes" id="UP000887578">
    <property type="component" value="Unplaced"/>
</dbReference>
<evidence type="ECO:0000256" key="2">
    <source>
        <dbReference type="ARBA" id="ARBA00006375"/>
    </source>
</evidence>
<evidence type="ECO:0000256" key="3">
    <source>
        <dbReference type="ARBA" id="ARBA00022448"/>
    </source>
</evidence>
<dbReference type="GO" id="GO:0051724">
    <property type="term" value="F:NAD transmembrane transporter activity"/>
    <property type="evidence" value="ECO:0007669"/>
    <property type="project" value="TreeGrafter"/>
</dbReference>
<dbReference type="Pfam" id="PF00153">
    <property type="entry name" value="Mito_carr"/>
    <property type="match status" value="3"/>
</dbReference>
<name>A0A914P7Z8_9BILA</name>
<keyword evidence="12" id="KW-1185">Reference proteome</keyword>
<evidence type="ECO:0000313" key="13">
    <source>
        <dbReference type="WBParaSite" id="PDA_v2.g10811.t1"/>
    </source>
</evidence>
<keyword evidence="8" id="KW-0496">Mitochondrion</keyword>
<evidence type="ECO:0000256" key="10">
    <source>
        <dbReference type="PROSITE-ProRule" id="PRU00282"/>
    </source>
</evidence>
<sequence>MASSDASVITSSTKHQRGSHVDFICGWSAGCIVTVILYPLNKVIFRQQLHAIPSSEAAIQLKSEGIRYLYRGLLPPLMKRTSSTAIMFGMYEKYQNILGCTYESDRRKTSFTFCHAQAAAMAGATESLLTPFERVQTLLQSNAYHGKFRNTIEAVKTVSNHGFLEFYRGFHVILFRNAFSNILFFSLRDPFKYAILDKFPTKCERTSYNLFSDFVSGSVLGASLSTLFFPVNVVKTKIQADMGKKYDHFFNVLKDVWNERDHSLKEVYRGAQLNFIRSLLAWGITNATFEYMRKWFT</sequence>
<keyword evidence="6" id="KW-0999">Mitochondrion inner membrane</keyword>
<keyword evidence="7" id="KW-1133">Transmembrane helix</keyword>
<dbReference type="PANTHER" id="PTHR46131:SF1">
    <property type="entry name" value="SD08549P"/>
    <property type="match status" value="1"/>
</dbReference>
<feature type="repeat" description="Solcar" evidence="10">
    <location>
        <begin position="208"/>
        <end position="295"/>
    </location>
</feature>
<dbReference type="InterPro" id="IPR018108">
    <property type="entry name" value="MCP_transmembrane"/>
</dbReference>
<evidence type="ECO:0000256" key="6">
    <source>
        <dbReference type="ARBA" id="ARBA00022792"/>
    </source>
</evidence>
<keyword evidence="3 11" id="KW-0813">Transport</keyword>
<keyword evidence="5" id="KW-0677">Repeat</keyword>
<proteinExistence type="inferred from homology"/>
<dbReference type="InterPro" id="IPR023395">
    <property type="entry name" value="MCP_dom_sf"/>
</dbReference>
<evidence type="ECO:0000256" key="1">
    <source>
        <dbReference type="ARBA" id="ARBA00004448"/>
    </source>
</evidence>
<dbReference type="Gene3D" id="1.50.40.10">
    <property type="entry name" value="Mitochondrial carrier domain"/>
    <property type="match status" value="1"/>
</dbReference>
<comment type="similarity">
    <text evidence="2 11">Belongs to the mitochondrial carrier (TC 2.A.29) family.</text>
</comment>
<dbReference type="SUPFAM" id="SSF103506">
    <property type="entry name" value="Mitochondrial carrier"/>
    <property type="match status" value="1"/>
</dbReference>
<evidence type="ECO:0000256" key="7">
    <source>
        <dbReference type="ARBA" id="ARBA00022989"/>
    </source>
</evidence>
<reference evidence="13" key="1">
    <citation type="submission" date="2022-11" db="UniProtKB">
        <authorList>
            <consortium name="WormBaseParasite"/>
        </authorList>
    </citation>
    <scope>IDENTIFICATION</scope>
</reference>
<feature type="repeat" description="Solcar" evidence="10">
    <location>
        <begin position="17"/>
        <end position="97"/>
    </location>
</feature>
<dbReference type="PROSITE" id="PS50920">
    <property type="entry name" value="SOLCAR"/>
    <property type="match status" value="3"/>
</dbReference>
<organism evidence="12 13">
    <name type="scientific">Panagrolaimus davidi</name>
    <dbReference type="NCBI Taxonomy" id="227884"/>
    <lineage>
        <taxon>Eukaryota</taxon>
        <taxon>Metazoa</taxon>
        <taxon>Ecdysozoa</taxon>
        <taxon>Nematoda</taxon>
        <taxon>Chromadorea</taxon>
        <taxon>Rhabditida</taxon>
        <taxon>Tylenchina</taxon>
        <taxon>Panagrolaimomorpha</taxon>
        <taxon>Panagrolaimoidea</taxon>
        <taxon>Panagrolaimidae</taxon>
        <taxon>Panagrolaimus</taxon>
    </lineage>
</organism>
<dbReference type="WBParaSite" id="PDA_v2.g10811.t1">
    <property type="protein sequence ID" value="PDA_v2.g10811.t1"/>
    <property type="gene ID" value="PDA_v2.g10811"/>
</dbReference>
<dbReference type="PANTHER" id="PTHR46131">
    <property type="entry name" value="SD08549P"/>
    <property type="match status" value="1"/>
</dbReference>
<dbReference type="AlphaFoldDB" id="A0A914P7Z8"/>
<evidence type="ECO:0000256" key="4">
    <source>
        <dbReference type="ARBA" id="ARBA00022692"/>
    </source>
</evidence>
<evidence type="ECO:0000256" key="11">
    <source>
        <dbReference type="RuleBase" id="RU000488"/>
    </source>
</evidence>
<evidence type="ECO:0000313" key="12">
    <source>
        <dbReference type="Proteomes" id="UP000887578"/>
    </source>
</evidence>
<evidence type="ECO:0000256" key="5">
    <source>
        <dbReference type="ARBA" id="ARBA00022737"/>
    </source>
</evidence>
<protein>
    <submittedName>
        <fullName evidence="13">Mitochondrial carrier protein</fullName>
    </submittedName>
</protein>
<dbReference type="InterPro" id="IPR052465">
    <property type="entry name" value="Mito_NAD+_Carrier"/>
</dbReference>
<keyword evidence="9 10" id="KW-0472">Membrane</keyword>
<keyword evidence="4 10" id="KW-0812">Transmembrane</keyword>
<evidence type="ECO:0000256" key="8">
    <source>
        <dbReference type="ARBA" id="ARBA00023128"/>
    </source>
</evidence>